<comment type="caution">
    <text evidence="2">The sequence shown here is derived from an EMBL/GenBank/DDBJ whole genome shotgun (WGS) entry which is preliminary data.</text>
</comment>
<evidence type="ECO:0000313" key="2">
    <source>
        <dbReference type="EMBL" id="OHT19894.1"/>
    </source>
</evidence>
<evidence type="ECO:0000313" key="3">
    <source>
        <dbReference type="Proteomes" id="UP000179467"/>
    </source>
</evidence>
<accession>A0A1S1HCG9</accession>
<protein>
    <recommendedName>
        <fullName evidence="4">Peptidase M48 domain-containing protein</fullName>
    </recommendedName>
</protein>
<feature type="signal peptide" evidence="1">
    <location>
        <begin position="1"/>
        <end position="24"/>
    </location>
</feature>
<name>A0A1S1HCG9_9SPHN</name>
<evidence type="ECO:0008006" key="4">
    <source>
        <dbReference type="Google" id="ProtNLM"/>
    </source>
</evidence>
<dbReference type="PROSITE" id="PS51257">
    <property type="entry name" value="PROKAR_LIPOPROTEIN"/>
    <property type="match status" value="1"/>
</dbReference>
<sequence>MRRHRLAAGLLALAALVGCNPPTAKDGYRFERAEWSSSQLRVTLVLHPSIEDLDREGRRAGAIVQRDEGIAAWSLIDAHGNCTIHIVDPTRLYLPEFIGHELAHCAFGRFHGARS</sequence>
<keyword evidence="3" id="KW-1185">Reference proteome</keyword>
<keyword evidence="1" id="KW-0732">Signal</keyword>
<dbReference type="EMBL" id="MIPT01000001">
    <property type="protein sequence ID" value="OHT19894.1"/>
    <property type="molecule type" value="Genomic_DNA"/>
</dbReference>
<feature type="chain" id="PRO_5010163826" description="Peptidase M48 domain-containing protein" evidence="1">
    <location>
        <begin position="25"/>
        <end position="115"/>
    </location>
</feature>
<gene>
    <name evidence="2" type="ORF">BHE75_01887</name>
</gene>
<reference evidence="2 3" key="1">
    <citation type="submission" date="2016-09" db="EMBL/GenBank/DDBJ databases">
        <title>Metabolic pathway, cell adaptation mechanisms and a novel monoxygenase revealed through proteogenomic-transcription analysis of a Sphingomonas haloaromaticamans strain degrading the fungicide ortho-phenylphenol.</title>
        <authorList>
            <person name="Perruchon C."/>
            <person name="Papadopoulou E.S."/>
            <person name="Rousidou C."/>
            <person name="Vasileiadis S."/>
            <person name="Tanou G."/>
            <person name="Amoutzias G."/>
            <person name="Molassiotis A."/>
            <person name="Karpouzas D.G."/>
        </authorList>
    </citation>
    <scope>NUCLEOTIDE SEQUENCE [LARGE SCALE GENOMIC DNA]</scope>
    <source>
        <strain evidence="2 3">P3</strain>
    </source>
</reference>
<dbReference type="OrthoDB" id="7596609at2"/>
<organism evidence="2 3">
    <name type="scientific">Edaphosphingomonas haloaromaticamans</name>
    <dbReference type="NCBI Taxonomy" id="653954"/>
    <lineage>
        <taxon>Bacteria</taxon>
        <taxon>Pseudomonadati</taxon>
        <taxon>Pseudomonadota</taxon>
        <taxon>Alphaproteobacteria</taxon>
        <taxon>Sphingomonadales</taxon>
        <taxon>Rhizorhabdaceae</taxon>
        <taxon>Edaphosphingomonas</taxon>
    </lineage>
</organism>
<evidence type="ECO:0000256" key="1">
    <source>
        <dbReference type="SAM" id="SignalP"/>
    </source>
</evidence>
<dbReference type="AlphaFoldDB" id="A0A1S1HCG9"/>
<dbReference type="Proteomes" id="UP000179467">
    <property type="component" value="Unassembled WGS sequence"/>
</dbReference>
<dbReference type="RefSeq" id="WP_070933680.1">
    <property type="nucleotide sequence ID" value="NZ_MIPT01000001.1"/>
</dbReference>
<proteinExistence type="predicted"/>